<dbReference type="SUPFAM" id="SSF56645">
    <property type="entry name" value="Acyl-CoA dehydrogenase NM domain-like"/>
    <property type="match status" value="1"/>
</dbReference>
<gene>
    <name evidence="1" type="ORF">BKA24_002933</name>
</gene>
<keyword evidence="2" id="KW-1185">Reference proteome</keyword>
<evidence type="ECO:0000313" key="2">
    <source>
        <dbReference type="Proteomes" id="UP000573729"/>
    </source>
</evidence>
<dbReference type="Proteomes" id="UP000573729">
    <property type="component" value="Unassembled WGS sequence"/>
</dbReference>
<reference evidence="1 2" key="1">
    <citation type="submission" date="2020-08" db="EMBL/GenBank/DDBJ databases">
        <title>Sequencing the genomes of 1000 actinobacteria strains.</title>
        <authorList>
            <person name="Klenk H.-P."/>
        </authorList>
    </citation>
    <scope>NUCLEOTIDE SEQUENCE [LARGE SCALE GENOMIC DNA]</scope>
    <source>
        <strain evidence="1 2">DSM 24947</strain>
    </source>
</reference>
<dbReference type="RefSeq" id="WP_184219898.1">
    <property type="nucleotide sequence ID" value="NZ_JACHMD010000001.1"/>
</dbReference>
<dbReference type="GO" id="GO:0016627">
    <property type="term" value="F:oxidoreductase activity, acting on the CH-CH group of donors"/>
    <property type="evidence" value="ECO:0007669"/>
    <property type="project" value="InterPro"/>
</dbReference>
<dbReference type="SUPFAM" id="SSF47203">
    <property type="entry name" value="Acyl-CoA dehydrogenase C-terminal domain-like"/>
    <property type="match status" value="1"/>
</dbReference>
<name>A0A7W7BV85_9MICO</name>
<dbReference type="EMBL" id="JACHMD010000001">
    <property type="protein sequence ID" value="MBB4668224.1"/>
    <property type="molecule type" value="Genomic_DNA"/>
</dbReference>
<evidence type="ECO:0000313" key="1">
    <source>
        <dbReference type="EMBL" id="MBB4668224.1"/>
    </source>
</evidence>
<dbReference type="AlphaFoldDB" id="A0A7W7BV85"/>
<accession>A0A7W7BV85</accession>
<sequence>MPHTPASSALEASPLDSVPVDADVAEILRVAAHASGELPLPGRGQTLVLWDALAGLAARSVEAARIVEPHLDAIAILAQARADGADLGRLDGMSDAASPATWGVFAAEGAGVHLQARRESDGWRLSGTKPWCSLAGTLSHALVTAWVDDEHRQLFAVNLRDPGVRPRTGPWVSRGLQRVVSAPVDFDAAPVQPIGDIGWYLHRPGFSWGGIGVAAIWWGGAAPLVTAIADAARSERADQAAHVYAGRADAAQWTARLALEHAAARIDAGADPAASKLLAARVRAVVADAAEEIIALADRALGPAPLTTDAAHAGRVADLRIYLRQHHAERDLARLGVAAVRS</sequence>
<comment type="caution">
    <text evidence="1">The sequence shown here is derived from an EMBL/GenBank/DDBJ whole genome shotgun (WGS) entry which is preliminary data.</text>
</comment>
<dbReference type="InterPro" id="IPR036250">
    <property type="entry name" value="AcylCo_DH-like_C"/>
</dbReference>
<dbReference type="InterPro" id="IPR046373">
    <property type="entry name" value="Acyl-CoA_Oxase/DH_mid-dom_sf"/>
</dbReference>
<protein>
    <submittedName>
        <fullName evidence="1">Alkylation response protein AidB-like acyl-CoA dehydrogenase</fullName>
    </submittedName>
</protein>
<proteinExistence type="predicted"/>
<organism evidence="1 2">
    <name type="scientific">Microbacterium marinum</name>
    <dbReference type="NCBI Taxonomy" id="421115"/>
    <lineage>
        <taxon>Bacteria</taxon>
        <taxon>Bacillati</taxon>
        <taxon>Actinomycetota</taxon>
        <taxon>Actinomycetes</taxon>
        <taxon>Micrococcales</taxon>
        <taxon>Microbacteriaceae</taxon>
        <taxon>Microbacterium</taxon>
    </lineage>
</organism>
<dbReference type="InterPro" id="IPR009100">
    <property type="entry name" value="AcylCoA_DH/oxidase_NM_dom_sf"/>
</dbReference>
<dbReference type="Gene3D" id="2.40.110.10">
    <property type="entry name" value="Butyryl-CoA Dehydrogenase, subunit A, domain 2"/>
    <property type="match status" value="1"/>
</dbReference>